<protein>
    <submittedName>
        <fullName evidence="1">Uncharacterized protein</fullName>
    </submittedName>
</protein>
<organism evidence="1 2">
    <name type="scientific">Streptomyces carpinensis</name>
    <dbReference type="NCBI Taxonomy" id="66369"/>
    <lineage>
        <taxon>Bacteria</taxon>
        <taxon>Bacillati</taxon>
        <taxon>Actinomycetota</taxon>
        <taxon>Actinomycetes</taxon>
        <taxon>Kitasatosporales</taxon>
        <taxon>Streptomycetaceae</taxon>
        <taxon>Streptomyces</taxon>
    </lineage>
</organism>
<reference evidence="1 2" key="1">
    <citation type="submission" date="2024-06" db="EMBL/GenBank/DDBJ databases">
        <title>The Natural Products Discovery Center: Release of the First 8490 Sequenced Strains for Exploring Actinobacteria Biosynthetic Diversity.</title>
        <authorList>
            <person name="Kalkreuter E."/>
            <person name="Kautsar S.A."/>
            <person name="Yang D."/>
            <person name="Bader C.D."/>
            <person name="Teijaro C.N."/>
            <person name="Fluegel L."/>
            <person name="Davis C.M."/>
            <person name="Simpson J.R."/>
            <person name="Lauterbach L."/>
            <person name="Steele A.D."/>
            <person name="Gui C."/>
            <person name="Meng S."/>
            <person name="Li G."/>
            <person name="Viehrig K."/>
            <person name="Ye F."/>
            <person name="Su P."/>
            <person name="Kiefer A.F."/>
            <person name="Nichols A."/>
            <person name="Cepeda A.J."/>
            <person name="Yan W."/>
            <person name="Fan B."/>
            <person name="Jiang Y."/>
            <person name="Adhikari A."/>
            <person name="Zheng C.-J."/>
            <person name="Schuster L."/>
            <person name="Cowan T.M."/>
            <person name="Smanski M.J."/>
            <person name="Chevrette M.G."/>
            <person name="De Carvalho L.P.S."/>
            <person name="Shen B."/>
        </authorList>
    </citation>
    <scope>NUCLEOTIDE SEQUENCE [LARGE SCALE GENOMIC DNA]</scope>
    <source>
        <strain evidence="1 2">NPDC000634</strain>
    </source>
</reference>
<dbReference type="Proteomes" id="UP001458415">
    <property type="component" value="Unassembled WGS sequence"/>
</dbReference>
<sequence>MGRLQQLALLLTIDRAAEGLSALLGPGHRVVFRHAARAGSVVQRLIGDRRARVLLTGSPLSDNSDVFIAEPQDCYL</sequence>
<evidence type="ECO:0000313" key="1">
    <source>
        <dbReference type="EMBL" id="MER6977229.1"/>
    </source>
</evidence>
<accession>A0ABV1VZ62</accession>
<name>A0ABV1VZ62_9ACTN</name>
<dbReference type="RefSeq" id="WP_086728342.1">
    <property type="nucleotide sequence ID" value="NZ_MUBM01000233.1"/>
</dbReference>
<proteinExistence type="predicted"/>
<comment type="caution">
    <text evidence="1">The sequence shown here is derived from an EMBL/GenBank/DDBJ whole genome shotgun (WGS) entry which is preliminary data.</text>
</comment>
<dbReference type="EMBL" id="JBEPCU010000103">
    <property type="protein sequence ID" value="MER6977229.1"/>
    <property type="molecule type" value="Genomic_DNA"/>
</dbReference>
<keyword evidence="2" id="KW-1185">Reference proteome</keyword>
<gene>
    <name evidence="1" type="ORF">ABT317_09410</name>
</gene>
<evidence type="ECO:0000313" key="2">
    <source>
        <dbReference type="Proteomes" id="UP001458415"/>
    </source>
</evidence>